<evidence type="ECO:0000313" key="11">
    <source>
        <dbReference type="Proteomes" id="UP001519292"/>
    </source>
</evidence>
<protein>
    <submittedName>
        <fullName evidence="10">Uncharacterized membrane protein YjjB (DUF3815 family)</fullName>
    </submittedName>
</protein>
<dbReference type="PANTHER" id="PTHR34390">
    <property type="entry name" value="UPF0442 PROTEIN YJJB-RELATED"/>
    <property type="match status" value="1"/>
</dbReference>
<feature type="domain" description="Threonine/Serine exporter ThrE" evidence="9">
    <location>
        <begin position="11"/>
        <end position="138"/>
    </location>
</feature>
<evidence type="ECO:0000256" key="1">
    <source>
        <dbReference type="ARBA" id="ARBA00004651"/>
    </source>
</evidence>
<feature type="transmembrane region" description="Helical" evidence="8">
    <location>
        <begin position="121"/>
        <end position="143"/>
    </location>
</feature>
<reference evidence="10 11" key="1">
    <citation type="submission" date="2021-03" db="EMBL/GenBank/DDBJ databases">
        <title>Genomic Encyclopedia of Type Strains, Phase IV (KMG-IV): sequencing the most valuable type-strain genomes for metagenomic binning, comparative biology and taxonomic classification.</title>
        <authorList>
            <person name="Goeker M."/>
        </authorList>
    </citation>
    <scope>NUCLEOTIDE SEQUENCE [LARGE SCALE GENOMIC DNA]</scope>
    <source>
        <strain evidence="10 11">DSM 101872</strain>
    </source>
</reference>
<comment type="caution">
    <text evidence="10">The sequence shown here is derived from an EMBL/GenBank/DDBJ whole genome shotgun (WGS) entry which is preliminary data.</text>
</comment>
<dbReference type="InterPro" id="IPR050539">
    <property type="entry name" value="ThrE_Dicarb/AminoAcid_Exp"/>
</dbReference>
<feature type="transmembrane region" description="Helical" evidence="8">
    <location>
        <begin position="31"/>
        <end position="48"/>
    </location>
</feature>
<gene>
    <name evidence="10" type="ORF">J2Z60_001304</name>
</gene>
<evidence type="ECO:0000256" key="8">
    <source>
        <dbReference type="SAM" id="Phobius"/>
    </source>
</evidence>
<keyword evidence="2" id="KW-1003">Cell membrane</keyword>
<comment type="subcellular location">
    <subcellularLocation>
        <location evidence="1">Cell membrane</location>
        <topology evidence="1">Multi-pass membrane protein</topology>
    </subcellularLocation>
</comment>
<keyword evidence="4 8" id="KW-0812">Transmembrane</keyword>
<name>A0ABS4MFH3_9LACO</name>
<comment type="similarity">
    <text evidence="7">Belongs to the ThrE exporter (TC 2.A.79) family.</text>
</comment>
<dbReference type="EMBL" id="JAGGLU010000006">
    <property type="protein sequence ID" value="MBP2058127.1"/>
    <property type="molecule type" value="Genomic_DNA"/>
</dbReference>
<keyword evidence="3" id="KW-0997">Cell inner membrane</keyword>
<evidence type="ECO:0000259" key="9">
    <source>
        <dbReference type="Pfam" id="PF12821"/>
    </source>
</evidence>
<sequence>MPYWLEIVINFSFAWLSAVGFGLIINVPHRGLILCGMSGGIGWMVYWFSMQLSFGRLASNLLGTMVIGILGYLFARRKKCPVTVFNIPGIVPLVPGVPAYQAVRLMVEGQLSEAEDLILRVAIITIAIAMGFMLSQLVIEVFFKIHKSRKNKKSLL</sequence>
<dbReference type="PANTHER" id="PTHR34390:SF1">
    <property type="entry name" value="SUCCINATE TRANSPORTER SUBUNIT YJJB-RELATED"/>
    <property type="match status" value="1"/>
</dbReference>
<evidence type="ECO:0000256" key="5">
    <source>
        <dbReference type="ARBA" id="ARBA00022989"/>
    </source>
</evidence>
<evidence type="ECO:0000256" key="7">
    <source>
        <dbReference type="ARBA" id="ARBA00034125"/>
    </source>
</evidence>
<proteinExistence type="inferred from homology"/>
<feature type="transmembrane region" description="Helical" evidence="8">
    <location>
        <begin position="82"/>
        <end position="101"/>
    </location>
</feature>
<accession>A0ABS4MFH3</accession>
<organism evidence="10 11">
    <name type="scientific">Lactobacillus colini</name>
    <dbReference type="NCBI Taxonomy" id="1819254"/>
    <lineage>
        <taxon>Bacteria</taxon>
        <taxon>Bacillati</taxon>
        <taxon>Bacillota</taxon>
        <taxon>Bacilli</taxon>
        <taxon>Lactobacillales</taxon>
        <taxon>Lactobacillaceae</taxon>
        <taxon>Lactobacillus</taxon>
    </lineage>
</organism>
<keyword evidence="5 8" id="KW-1133">Transmembrane helix</keyword>
<keyword evidence="11" id="KW-1185">Reference proteome</keyword>
<dbReference type="InterPro" id="IPR024528">
    <property type="entry name" value="ThrE_2"/>
</dbReference>
<evidence type="ECO:0000256" key="4">
    <source>
        <dbReference type="ARBA" id="ARBA00022692"/>
    </source>
</evidence>
<dbReference type="RefSeq" id="WP_209686870.1">
    <property type="nucleotide sequence ID" value="NZ_JAGGLU010000006.1"/>
</dbReference>
<evidence type="ECO:0000313" key="10">
    <source>
        <dbReference type="EMBL" id="MBP2058127.1"/>
    </source>
</evidence>
<feature type="transmembrane region" description="Helical" evidence="8">
    <location>
        <begin position="54"/>
        <end position="75"/>
    </location>
</feature>
<evidence type="ECO:0000256" key="3">
    <source>
        <dbReference type="ARBA" id="ARBA00022519"/>
    </source>
</evidence>
<keyword evidence="6 8" id="KW-0472">Membrane</keyword>
<evidence type="ECO:0000256" key="6">
    <source>
        <dbReference type="ARBA" id="ARBA00023136"/>
    </source>
</evidence>
<dbReference type="Pfam" id="PF12821">
    <property type="entry name" value="ThrE_2"/>
    <property type="match status" value="1"/>
</dbReference>
<feature type="transmembrane region" description="Helical" evidence="8">
    <location>
        <begin position="6"/>
        <end position="24"/>
    </location>
</feature>
<evidence type="ECO:0000256" key="2">
    <source>
        <dbReference type="ARBA" id="ARBA00022475"/>
    </source>
</evidence>
<dbReference type="Proteomes" id="UP001519292">
    <property type="component" value="Unassembled WGS sequence"/>
</dbReference>